<comment type="PTM">
    <text evidence="11">Cleaved by autocatalysis into a large and a small subunit.</text>
</comment>
<dbReference type="PANTHER" id="PTHR43199">
    <property type="entry name" value="GLUTATHIONE HYDROLASE"/>
    <property type="match status" value="1"/>
</dbReference>
<evidence type="ECO:0000256" key="1">
    <source>
        <dbReference type="ARBA" id="ARBA00001049"/>
    </source>
</evidence>
<accession>W0DPW2</accession>
<evidence type="ECO:0000256" key="9">
    <source>
        <dbReference type="PIRSR" id="PIRSR600101-1"/>
    </source>
</evidence>
<evidence type="ECO:0000256" key="10">
    <source>
        <dbReference type="PIRSR" id="PIRSR600101-2"/>
    </source>
</evidence>
<keyword evidence="11" id="KW-0317">Glutathione biosynthesis</keyword>
<evidence type="ECO:0000256" key="3">
    <source>
        <dbReference type="ARBA" id="ARBA00009381"/>
    </source>
</evidence>
<dbReference type="EMBL" id="CP007030">
    <property type="protein sequence ID" value="AHF00645.1"/>
    <property type="molecule type" value="Genomic_DNA"/>
</dbReference>
<evidence type="ECO:0000256" key="7">
    <source>
        <dbReference type="ARBA" id="ARBA00023315"/>
    </source>
</evidence>
<evidence type="ECO:0000256" key="8">
    <source>
        <dbReference type="ARBA" id="ARBA00047417"/>
    </source>
</evidence>
<feature type="active site" description="Nucleophile" evidence="9">
    <location>
        <position position="373"/>
    </location>
</feature>
<evidence type="ECO:0000313" key="14">
    <source>
        <dbReference type="EMBL" id="AHF00645.1"/>
    </source>
</evidence>
<dbReference type="InterPro" id="IPR029055">
    <property type="entry name" value="Ntn_hydrolases_N"/>
</dbReference>
<feature type="binding site" evidence="10">
    <location>
        <position position="466"/>
    </location>
    <ligand>
        <name>L-glutamate</name>
        <dbReference type="ChEBI" id="CHEBI:29985"/>
    </ligand>
</feature>
<gene>
    <name evidence="14" type="ORF">THIAE_01675</name>
</gene>
<feature type="signal peptide" evidence="13">
    <location>
        <begin position="1"/>
        <end position="29"/>
    </location>
</feature>
<dbReference type="PROSITE" id="PS00462">
    <property type="entry name" value="G_GLU_TRANSPEPTIDASE"/>
    <property type="match status" value="1"/>
</dbReference>
<evidence type="ECO:0000256" key="6">
    <source>
        <dbReference type="ARBA" id="ARBA00023145"/>
    </source>
</evidence>
<dbReference type="OrthoDB" id="5297205at2"/>
<keyword evidence="4 11" id="KW-0808">Transferase</keyword>
<dbReference type="UniPathway" id="UPA00204"/>
<dbReference type="KEGG" id="tao:THIAE_01675"/>
<dbReference type="InterPro" id="IPR000101">
    <property type="entry name" value="GGT_peptidase"/>
</dbReference>
<keyword evidence="5 11" id="KW-0378">Hydrolase</keyword>
<comment type="catalytic activity">
    <reaction evidence="8 11">
        <text>an N-terminal (5-L-glutamyl)-[peptide] + an alpha-amino acid = 5-L-glutamyl amino acid + an N-terminal L-alpha-aminoacyl-[peptide]</text>
        <dbReference type="Rhea" id="RHEA:23904"/>
        <dbReference type="Rhea" id="RHEA-COMP:9780"/>
        <dbReference type="Rhea" id="RHEA-COMP:9795"/>
        <dbReference type="ChEBI" id="CHEBI:77644"/>
        <dbReference type="ChEBI" id="CHEBI:78597"/>
        <dbReference type="ChEBI" id="CHEBI:78599"/>
        <dbReference type="ChEBI" id="CHEBI:78608"/>
        <dbReference type="EC" id="2.3.2.2"/>
    </reaction>
</comment>
<dbReference type="SUPFAM" id="SSF56235">
    <property type="entry name" value="N-terminal nucleophile aminohydrolases (Ntn hydrolases)"/>
    <property type="match status" value="1"/>
</dbReference>
<keyword evidence="7 11" id="KW-0012">Acyltransferase</keyword>
<keyword evidence="13" id="KW-0732">Signal</keyword>
<organism evidence="14 15">
    <name type="scientific">Thiomicrospira aerophila AL3</name>
    <dbReference type="NCBI Taxonomy" id="717772"/>
    <lineage>
        <taxon>Bacteria</taxon>
        <taxon>Pseudomonadati</taxon>
        <taxon>Pseudomonadota</taxon>
        <taxon>Gammaproteobacteria</taxon>
        <taxon>Thiotrichales</taxon>
        <taxon>Piscirickettsiaceae</taxon>
        <taxon>Thiomicrospira</taxon>
    </lineage>
</organism>
<dbReference type="eggNOG" id="COG0405">
    <property type="taxonomic scope" value="Bacteria"/>
</dbReference>
<dbReference type="GO" id="GO:0006750">
    <property type="term" value="P:glutathione biosynthetic process"/>
    <property type="evidence" value="ECO:0007669"/>
    <property type="project" value="UniProtKB-KW"/>
</dbReference>
<dbReference type="InterPro" id="IPR043137">
    <property type="entry name" value="GGT_ssub_C"/>
</dbReference>
<keyword evidence="6 11" id="KW-0865">Zymogen</keyword>
<feature type="binding site" evidence="10">
    <location>
        <position position="96"/>
    </location>
    <ligand>
        <name>L-glutamate</name>
        <dbReference type="ChEBI" id="CHEBI:29985"/>
    </ligand>
</feature>
<evidence type="ECO:0000256" key="13">
    <source>
        <dbReference type="SAM" id="SignalP"/>
    </source>
</evidence>
<dbReference type="EC" id="2.3.2.2" evidence="11"/>
<dbReference type="MEROPS" id="T03.001"/>
<feature type="binding site" evidence="10">
    <location>
        <begin position="444"/>
        <end position="445"/>
    </location>
    <ligand>
        <name>L-glutamate</name>
        <dbReference type="ChEBI" id="CHEBI:29985"/>
    </ligand>
</feature>
<dbReference type="RefSeq" id="WP_025299257.1">
    <property type="nucleotide sequence ID" value="NZ_CP007030.1"/>
</dbReference>
<dbReference type="Pfam" id="PF01019">
    <property type="entry name" value="G_glu_transpept"/>
    <property type="match status" value="1"/>
</dbReference>
<dbReference type="GO" id="GO:0103068">
    <property type="term" value="F:leukotriene C4 gamma-glutamyl transferase activity"/>
    <property type="evidence" value="ECO:0007669"/>
    <property type="project" value="UniProtKB-EC"/>
</dbReference>
<dbReference type="STRING" id="717772.THIAE_01675"/>
<name>W0DPW2_9GAMM</name>
<dbReference type="AlphaFoldDB" id="W0DPW2"/>
<evidence type="ECO:0000256" key="5">
    <source>
        <dbReference type="ARBA" id="ARBA00022801"/>
    </source>
</evidence>
<dbReference type="Gene3D" id="3.60.20.40">
    <property type="match status" value="1"/>
</dbReference>
<dbReference type="PRINTS" id="PR01210">
    <property type="entry name" value="GGTRANSPTASE"/>
</dbReference>
<evidence type="ECO:0000256" key="11">
    <source>
        <dbReference type="RuleBase" id="RU368036"/>
    </source>
</evidence>
<proteinExistence type="inferred from homology"/>
<reference evidence="14 15" key="1">
    <citation type="submission" date="2013-12" db="EMBL/GenBank/DDBJ databases">
        <authorList>
            <consortium name="DOE Joint Genome Institute"/>
            <person name="Kappler U."/>
            <person name="Huntemann M."/>
            <person name="Han J."/>
            <person name="Chen A."/>
            <person name="Kyrpides N."/>
            <person name="Mavromatis K."/>
            <person name="Markowitz V."/>
            <person name="Palaniappan K."/>
            <person name="Ivanova N."/>
            <person name="Schaumberg A."/>
            <person name="Pati A."/>
            <person name="Liolios K."/>
            <person name="Nordberg H.P."/>
            <person name="Cantor M.N."/>
            <person name="Hua S.X."/>
            <person name="Woyke T."/>
        </authorList>
    </citation>
    <scope>NUCLEOTIDE SEQUENCE [LARGE SCALE GENOMIC DNA]</scope>
    <source>
        <strain evidence="15">AL2</strain>
    </source>
</reference>
<dbReference type="PANTHER" id="PTHR43199:SF1">
    <property type="entry name" value="GLUTATHIONE HYDROLASE PROENZYME"/>
    <property type="match status" value="1"/>
</dbReference>
<dbReference type="Proteomes" id="UP000005380">
    <property type="component" value="Chromosome"/>
</dbReference>
<feature type="binding site" evidence="10">
    <location>
        <begin position="391"/>
        <end position="393"/>
    </location>
    <ligand>
        <name>L-glutamate</name>
        <dbReference type="ChEBI" id="CHEBI:29985"/>
    </ligand>
</feature>
<dbReference type="InterPro" id="IPR043138">
    <property type="entry name" value="GGT_lsub"/>
</dbReference>
<dbReference type="GO" id="GO:0006751">
    <property type="term" value="P:glutathione catabolic process"/>
    <property type="evidence" value="ECO:0007669"/>
    <property type="project" value="UniProtKB-UniRule"/>
</dbReference>
<dbReference type="Gene3D" id="1.10.246.130">
    <property type="match status" value="1"/>
</dbReference>
<dbReference type="InterPro" id="IPR055262">
    <property type="entry name" value="GGT_CS"/>
</dbReference>
<evidence type="ECO:0000256" key="2">
    <source>
        <dbReference type="ARBA" id="ARBA00001089"/>
    </source>
</evidence>
<dbReference type="InterPro" id="IPR051792">
    <property type="entry name" value="GGT_bact"/>
</dbReference>
<dbReference type="HOGENOM" id="CLU_014813_0_3_6"/>
<dbReference type="GO" id="GO:0036374">
    <property type="term" value="F:glutathione hydrolase activity"/>
    <property type="evidence" value="ECO:0007669"/>
    <property type="project" value="UniProtKB-UniRule"/>
</dbReference>
<keyword evidence="15" id="KW-1185">Reference proteome</keyword>
<evidence type="ECO:0000256" key="12">
    <source>
        <dbReference type="SAM" id="MobiDB-lite"/>
    </source>
</evidence>
<comment type="catalytic activity">
    <reaction evidence="2 11">
        <text>glutathione + H2O = L-cysteinylglycine + L-glutamate</text>
        <dbReference type="Rhea" id="RHEA:28807"/>
        <dbReference type="ChEBI" id="CHEBI:15377"/>
        <dbReference type="ChEBI" id="CHEBI:29985"/>
        <dbReference type="ChEBI" id="CHEBI:57925"/>
        <dbReference type="ChEBI" id="CHEBI:61694"/>
        <dbReference type="EC" id="3.4.19.13"/>
    </reaction>
</comment>
<comment type="catalytic activity">
    <reaction evidence="1 11">
        <text>an S-substituted glutathione + H2O = an S-substituted L-cysteinylglycine + L-glutamate</text>
        <dbReference type="Rhea" id="RHEA:59468"/>
        <dbReference type="ChEBI" id="CHEBI:15377"/>
        <dbReference type="ChEBI" id="CHEBI:29985"/>
        <dbReference type="ChEBI" id="CHEBI:90779"/>
        <dbReference type="ChEBI" id="CHEBI:143103"/>
        <dbReference type="EC" id="3.4.19.13"/>
    </reaction>
</comment>
<dbReference type="FunCoup" id="W0DPW2">
    <property type="interactions" value="211"/>
</dbReference>
<comment type="subunit">
    <text evidence="11">This enzyme consists of two polypeptide chains, which are synthesized in precursor form from a single polypeptide.</text>
</comment>
<comment type="similarity">
    <text evidence="3 11">Belongs to the gamma-glutamyltransferase family.</text>
</comment>
<dbReference type="InParanoid" id="W0DPW2"/>
<dbReference type="EC" id="3.4.19.13" evidence="11"/>
<dbReference type="NCBIfam" id="TIGR00066">
    <property type="entry name" value="g_glut_trans"/>
    <property type="match status" value="1"/>
</dbReference>
<sequence>MRLFKATLAKHCLRICALSCLLYLPSSQAYQHAVAMPDHYSATIAQHILDRGGNAVDAAVAASFGLAVTYPEAGNLGGGGFMLMRMHHHNWFLDYRETAPARAHRDLFLDEQGEVIPFASLLGPQSSGVPGQVMGLWQAHQRFGHLRWQEVLAPAIELAEQGFVVTKELADVAEWYSGWSSDKGYSNNFNTYFGNLVVGERLVQPELAATLKRLSRDGVREFYHGETADLIVAHQQRIGGLITHQDLANYHAIWREPVQANWQGMTVVSAPPPSSGGIALIQLLLMAEQHQLALKAESHNSAHYIHILAELKKRAYADRAEYLGDSDFVAVPIERLIDPAYIAKRAAEIDLTAPSATEAVAPGLAPFNESEQTSHFSIVDRWGNAVASTFTLNMPFGNGWVVPGAGFLMNNEMDDFSAKPGVPNLYGVIGNEANAIAPNKRMLSSMSPTLVIANQKVDAVLGTPGGSTIITSVFQTLLNSYWFTMPLQQAIDITRVHHQLWPSQQIGFHPELDSSTQQQLREMGYQVEARRFFGDMQVIKRQADGTFDAASDQRGRGESRVWPQPQ</sequence>
<protein>
    <recommendedName>
        <fullName evidence="11">Glutathione hydrolase proenzyme</fullName>
        <ecNumber evidence="11">2.3.2.2</ecNumber>
        <ecNumber evidence="11">3.4.19.13</ecNumber>
    </recommendedName>
    <component>
        <recommendedName>
            <fullName evidence="11">Glutathione hydrolase large chain</fullName>
        </recommendedName>
    </component>
    <component>
        <recommendedName>
            <fullName evidence="11">Glutathione hydrolase small chain</fullName>
        </recommendedName>
    </component>
</protein>
<evidence type="ECO:0000313" key="15">
    <source>
        <dbReference type="Proteomes" id="UP000005380"/>
    </source>
</evidence>
<feature type="chain" id="PRO_5004786949" description="Glutathione hydrolase proenzyme" evidence="13">
    <location>
        <begin position="30"/>
        <end position="566"/>
    </location>
</feature>
<feature type="region of interest" description="Disordered" evidence="12">
    <location>
        <begin position="544"/>
        <end position="566"/>
    </location>
</feature>
<evidence type="ECO:0000256" key="4">
    <source>
        <dbReference type="ARBA" id="ARBA00022679"/>
    </source>
</evidence>
<feature type="binding site" evidence="10">
    <location>
        <position position="415"/>
    </location>
    <ligand>
        <name>L-glutamate</name>
        <dbReference type="ChEBI" id="CHEBI:29985"/>
    </ligand>
</feature>
<comment type="pathway">
    <text evidence="11">Sulfur metabolism; glutathione metabolism.</text>
</comment>